<feature type="compositionally biased region" description="Low complexity" evidence="1">
    <location>
        <begin position="250"/>
        <end position="269"/>
    </location>
</feature>
<protein>
    <recommendedName>
        <fullName evidence="2">RAMA domain-containing protein</fullName>
    </recommendedName>
</protein>
<proteinExistence type="predicted"/>
<reference evidence="3 5" key="1">
    <citation type="submission" date="2019-07" db="EMBL/GenBank/DDBJ databases">
        <title>Whole genome shotgun sequence of Cellulomonas hominis NBRC 16055.</title>
        <authorList>
            <person name="Hosoyama A."/>
            <person name="Uohara A."/>
            <person name="Ohji S."/>
            <person name="Ichikawa N."/>
        </authorList>
    </citation>
    <scope>NUCLEOTIDE SEQUENCE [LARGE SCALE GENOMIC DNA]</scope>
    <source>
        <strain evidence="3 5">NBRC 16055</strain>
    </source>
</reference>
<gene>
    <name evidence="3" type="ORF">CHO01_31070</name>
    <name evidence="4" type="ORF">HNR08_001054</name>
</gene>
<evidence type="ECO:0000313" key="6">
    <source>
        <dbReference type="Proteomes" id="UP000564629"/>
    </source>
</evidence>
<evidence type="ECO:0000256" key="1">
    <source>
        <dbReference type="SAM" id="MobiDB-lite"/>
    </source>
</evidence>
<comment type="caution">
    <text evidence="3">The sequence shown here is derived from an EMBL/GenBank/DDBJ whole genome shotgun (WGS) entry which is preliminary data.</text>
</comment>
<keyword evidence="5" id="KW-1185">Reference proteome</keyword>
<dbReference type="RefSeq" id="WP_146839604.1">
    <property type="nucleotide sequence ID" value="NZ_BJVQ01000056.1"/>
</dbReference>
<feature type="compositionally biased region" description="Pro residues" evidence="1">
    <location>
        <begin position="270"/>
        <end position="281"/>
    </location>
</feature>
<accession>A0A511FFJ3</accession>
<dbReference type="AlphaFoldDB" id="A0A511FFJ3"/>
<organism evidence="3 5">
    <name type="scientific">Cellulomonas hominis</name>
    <dbReference type="NCBI Taxonomy" id="156981"/>
    <lineage>
        <taxon>Bacteria</taxon>
        <taxon>Bacillati</taxon>
        <taxon>Actinomycetota</taxon>
        <taxon>Actinomycetes</taxon>
        <taxon>Micrococcales</taxon>
        <taxon>Cellulomonadaceae</taxon>
        <taxon>Cellulomonas</taxon>
    </lineage>
</organism>
<dbReference type="EMBL" id="BJVQ01000056">
    <property type="protein sequence ID" value="GEL47991.1"/>
    <property type="molecule type" value="Genomic_DNA"/>
</dbReference>
<dbReference type="Proteomes" id="UP000564629">
    <property type="component" value="Unassembled WGS sequence"/>
</dbReference>
<name>A0A511FFJ3_9CELL</name>
<sequence>MAIFELDGGQGTLVQPMRPRADTFDADSASLVSDHVTALLGEQVLPVRQGGPGGPHLLALDAAARPVVVEVVQLLDEAGLVRALRHAGGAARLSHADLARMYSGGAESFEADLAVFRDRAPILQTRTAGAEGVRLVVVCADVAEGLLDAVEFVTGGLRVEVLRLGVTQGPGGRRYVDVSPLRTSTAGERRAVEPGPRTGAVRVTPRGAVTDPTPVVPAPEPAPEAEAPEAEAPAPEAPPAAPAGGHRHAAPAPADAAPTPRTDETTLLPPITPDGPAPAPAPATARRAAAPSGRPLPELAALAAADRASAQLVWHRVRRGQRLVATLRADGLLELEDGSLHADPDAAATAAADLETPADGWRVWRFGEDGPTLGEAVGVSR</sequence>
<evidence type="ECO:0000259" key="2">
    <source>
        <dbReference type="Pfam" id="PF18755"/>
    </source>
</evidence>
<feature type="compositionally biased region" description="Low complexity" evidence="1">
    <location>
        <begin position="282"/>
        <end position="292"/>
    </location>
</feature>
<evidence type="ECO:0000313" key="3">
    <source>
        <dbReference type="EMBL" id="GEL47991.1"/>
    </source>
</evidence>
<dbReference type="OrthoDB" id="5149322at2"/>
<dbReference type="EMBL" id="JACHDN010000001">
    <property type="protein sequence ID" value="MBB5472318.1"/>
    <property type="molecule type" value="Genomic_DNA"/>
</dbReference>
<feature type="domain" description="RAMA" evidence="2">
    <location>
        <begin position="311"/>
        <end position="373"/>
    </location>
</feature>
<reference evidence="4 6" key="2">
    <citation type="submission" date="2020-08" db="EMBL/GenBank/DDBJ databases">
        <title>Sequencing the genomes of 1000 actinobacteria strains.</title>
        <authorList>
            <person name="Klenk H.-P."/>
        </authorList>
    </citation>
    <scope>NUCLEOTIDE SEQUENCE [LARGE SCALE GENOMIC DNA]</scope>
    <source>
        <strain evidence="4 6">DSM 9581</strain>
    </source>
</reference>
<feature type="region of interest" description="Disordered" evidence="1">
    <location>
        <begin position="175"/>
        <end position="292"/>
    </location>
</feature>
<dbReference type="Pfam" id="PF18755">
    <property type="entry name" value="RAMA"/>
    <property type="match status" value="1"/>
</dbReference>
<dbReference type="Proteomes" id="UP000321723">
    <property type="component" value="Unassembled WGS sequence"/>
</dbReference>
<dbReference type="InterPro" id="IPR040843">
    <property type="entry name" value="RAMA"/>
</dbReference>
<evidence type="ECO:0000313" key="5">
    <source>
        <dbReference type="Proteomes" id="UP000321723"/>
    </source>
</evidence>
<evidence type="ECO:0000313" key="4">
    <source>
        <dbReference type="EMBL" id="MBB5472318.1"/>
    </source>
</evidence>